<sequence>MALASRSQGRTRSRSWRRRPDSTRHHSPNSCTVCHCYPPIHHISSYLFARTEGASNDESSVLFVNPSRPCVSGEPVLSAWLFSRLFHLSDFSHQRKTRLSTIIPASTLGPAIPILFLSTGPDGFTFPIRLPPDLTSLGYCACPLDSRPTEPWSTGKKGIISGQRLCWEPKDGD</sequence>
<feature type="region of interest" description="Disordered" evidence="1">
    <location>
        <begin position="1"/>
        <end position="28"/>
    </location>
</feature>
<gene>
    <name evidence="2" type="ORF">BJ508DRAFT_159838</name>
</gene>
<dbReference type="EMBL" id="ML119714">
    <property type="protein sequence ID" value="RPA78183.1"/>
    <property type="molecule type" value="Genomic_DNA"/>
</dbReference>
<accession>A0A3N4HWE5</accession>
<proteinExistence type="predicted"/>
<dbReference type="AlphaFoldDB" id="A0A3N4HWE5"/>
<name>A0A3N4HWE5_ASCIM</name>
<evidence type="ECO:0000256" key="1">
    <source>
        <dbReference type="SAM" id="MobiDB-lite"/>
    </source>
</evidence>
<keyword evidence="3" id="KW-1185">Reference proteome</keyword>
<evidence type="ECO:0000313" key="3">
    <source>
        <dbReference type="Proteomes" id="UP000275078"/>
    </source>
</evidence>
<dbReference type="Proteomes" id="UP000275078">
    <property type="component" value="Unassembled WGS sequence"/>
</dbReference>
<organism evidence="2 3">
    <name type="scientific">Ascobolus immersus RN42</name>
    <dbReference type="NCBI Taxonomy" id="1160509"/>
    <lineage>
        <taxon>Eukaryota</taxon>
        <taxon>Fungi</taxon>
        <taxon>Dikarya</taxon>
        <taxon>Ascomycota</taxon>
        <taxon>Pezizomycotina</taxon>
        <taxon>Pezizomycetes</taxon>
        <taxon>Pezizales</taxon>
        <taxon>Ascobolaceae</taxon>
        <taxon>Ascobolus</taxon>
    </lineage>
</organism>
<protein>
    <submittedName>
        <fullName evidence="2">Uncharacterized protein</fullName>
    </submittedName>
</protein>
<reference evidence="2 3" key="1">
    <citation type="journal article" date="2018" name="Nat. Ecol. Evol.">
        <title>Pezizomycetes genomes reveal the molecular basis of ectomycorrhizal truffle lifestyle.</title>
        <authorList>
            <person name="Murat C."/>
            <person name="Payen T."/>
            <person name="Noel B."/>
            <person name="Kuo A."/>
            <person name="Morin E."/>
            <person name="Chen J."/>
            <person name="Kohler A."/>
            <person name="Krizsan K."/>
            <person name="Balestrini R."/>
            <person name="Da Silva C."/>
            <person name="Montanini B."/>
            <person name="Hainaut M."/>
            <person name="Levati E."/>
            <person name="Barry K.W."/>
            <person name="Belfiori B."/>
            <person name="Cichocki N."/>
            <person name="Clum A."/>
            <person name="Dockter R.B."/>
            <person name="Fauchery L."/>
            <person name="Guy J."/>
            <person name="Iotti M."/>
            <person name="Le Tacon F."/>
            <person name="Lindquist E.A."/>
            <person name="Lipzen A."/>
            <person name="Malagnac F."/>
            <person name="Mello A."/>
            <person name="Molinier V."/>
            <person name="Miyauchi S."/>
            <person name="Poulain J."/>
            <person name="Riccioni C."/>
            <person name="Rubini A."/>
            <person name="Sitrit Y."/>
            <person name="Splivallo R."/>
            <person name="Traeger S."/>
            <person name="Wang M."/>
            <person name="Zifcakova L."/>
            <person name="Wipf D."/>
            <person name="Zambonelli A."/>
            <person name="Paolocci F."/>
            <person name="Nowrousian M."/>
            <person name="Ottonello S."/>
            <person name="Baldrian P."/>
            <person name="Spatafora J.W."/>
            <person name="Henrissat B."/>
            <person name="Nagy L.G."/>
            <person name="Aury J.M."/>
            <person name="Wincker P."/>
            <person name="Grigoriev I.V."/>
            <person name="Bonfante P."/>
            <person name="Martin F.M."/>
        </authorList>
    </citation>
    <scope>NUCLEOTIDE SEQUENCE [LARGE SCALE GENOMIC DNA]</scope>
    <source>
        <strain evidence="2 3">RN42</strain>
    </source>
</reference>
<evidence type="ECO:0000313" key="2">
    <source>
        <dbReference type="EMBL" id="RPA78183.1"/>
    </source>
</evidence>